<evidence type="ECO:0000256" key="2">
    <source>
        <dbReference type="ARBA" id="ARBA00022670"/>
    </source>
</evidence>
<evidence type="ECO:0000256" key="1">
    <source>
        <dbReference type="ARBA" id="ARBA00005234"/>
    </source>
</evidence>
<feature type="domain" description="Ubiquitin-like protease family profile" evidence="5">
    <location>
        <begin position="195"/>
        <end position="388"/>
    </location>
</feature>
<dbReference type="GO" id="GO:0005634">
    <property type="term" value="C:nucleus"/>
    <property type="evidence" value="ECO:0007669"/>
    <property type="project" value="TreeGrafter"/>
</dbReference>
<reference evidence="6 7" key="1">
    <citation type="journal article" date="2020" name="ISME J.">
        <title>Uncovering the hidden diversity of litter-decomposition mechanisms in mushroom-forming fungi.</title>
        <authorList>
            <person name="Floudas D."/>
            <person name="Bentzer J."/>
            <person name="Ahren D."/>
            <person name="Johansson T."/>
            <person name="Persson P."/>
            <person name="Tunlid A."/>
        </authorList>
    </citation>
    <scope>NUCLEOTIDE SEQUENCE [LARGE SCALE GENOMIC DNA]</scope>
    <source>
        <strain evidence="6 7">CBS 406.79</strain>
    </source>
</reference>
<evidence type="ECO:0000313" key="7">
    <source>
        <dbReference type="Proteomes" id="UP000518752"/>
    </source>
</evidence>
<comment type="similarity">
    <text evidence="1">Belongs to the peptidase C48 family.</text>
</comment>
<keyword evidence="4" id="KW-0788">Thiol protease</keyword>
<dbReference type="AlphaFoldDB" id="A0A8H5M293"/>
<keyword evidence="7" id="KW-1185">Reference proteome</keyword>
<dbReference type="Proteomes" id="UP000518752">
    <property type="component" value="Unassembled WGS sequence"/>
</dbReference>
<dbReference type="SUPFAM" id="SSF54001">
    <property type="entry name" value="Cysteine proteinases"/>
    <property type="match status" value="1"/>
</dbReference>
<evidence type="ECO:0000313" key="6">
    <source>
        <dbReference type="EMBL" id="KAF5377991.1"/>
    </source>
</evidence>
<dbReference type="PANTHER" id="PTHR12606">
    <property type="entry name" value="SENTRIN/SUMO-SPECIFIC PROTEASE"/>
    <property type="match status" value="1"/>
</dbReference>
<comment type="caution">
    <text evidence="6">The sequence shown here is derived from an EMBL/GenBank/DDBJ whole genome shotgun (WGS) entry which is preliminary data.</text>
</comment>
<accession>A0A8H5M293</accession>
<dbReference type="GO" id="GO:0016926">
    <property type="term" value="P:protein desumoylation"/>
    <property type="evidence" value="ECO:0007669"/>
    <property type="project" value="TreeGrafter"/>
</dbReference>
<proteinExistence type="inferred from homology"/>
<protein>
    <recommendedName>
        <fullName evidence="5">Ubiquitin-like protease family profile domain-containing protein</fullName>
    </recommendedName>
</protein>
<dbReference type="PANTHER" id="PTHR12606:SF141">
    <property type="entry name" value="GH15225P-RELATED"/>
    <property type="match status" value="1"/>
</dbReference>
<dbReference type="PROSITE" id="PS50600">
    <property type="entry name" value="ULP_PROTEASE"/>
    <property type="match status" value="1"/>
</dbReference>
<dbReference type="Gene3D" id="3.40.395.10">
    <property type="entry name" value="Adenoviral Proteinase, Chain A"/>
    <property type="match status" value="1"/>
</dbReference>
<dbReference type="GO" id="GO:0016929">
    <property type="term" value="F:deSUMOylase activity"/>
    <property type="evidence" value="ECO:0007669"/>
    <property type="project" value="TreeGrafter"/>
</dbReference>
<dbReference type="GO" id="GO:0006508">
    <property type="term" value="P:proteolysis"/>
    <property type="evidence" value="ECO:0007669"/>
    <property type="project" value="UniProtKB-KW"/>
</dbReference>
<sequence>MPEHTRTAVRSHSLRALERKTSHRCKAIECPPFGLTRTCRAISILQLQHLVNDCRLSLPALNLGSLLAATKVEDVKDFIEQQFSESVSAPEEVFYVSEAHIKALRVLSTKISSAKSIFSDYTLSLRRHEYLPSDGLVLKAFGNLQLLLEFANTKRTSMEQTMLKALDDFPDTTEARLRKLMSQIGEAQDPFRKIPNVTVANFNTLGVGRWVDDEIMNYFVSKWCRRSTVLGLNTFFACKYLFQEDSCLFAKTGTLTAEAERKALRWCANTMKNLDTDHWDAVFIPINENQLHWYSAYIDFRLKRIEIFDSLETTCVTNRDKPLSLQKNMKLMLVLMWLTEVLGRLRGEQVMLKNNPETDWVCEPHSMVPFQPNSYDCGVHCLWHLRHLLQYRQIKPGSLAELGLAFTDNMVGKRARLAGELLRDCGLEDGQLPSLSLC</sequence>
<dbReference type="Pfam" id="PF02902">
    <property type="entry name" value="Peptidase_C48"/>
    <property type="match status" value="1"/>
</dbReference>
<name>A0A8H5M293_9AGAR</name>
<evidence type="ECO:0000256" key="4">
    <source>
        <dbReference type="ARBA" id="ARBA00022807"/>
    </source>
</evidence>
<evidence type="ECO:0000259" key="5">
    <source>
        <dbReference type="PROSITE" id="PS50600"/>
    </source>
</evidence>
<dbReference type="EMBL" id="JAACJN010000080">
    <property type="protein sequence ID" value="KAF5377991.1"/>
    <property type="molecule type" value="Genomic_DNA"/>
</dbReference>
<dbReference type="InterPro" id="IPR038765">
    <property type="entry name" value="Papain-like_cys_pep_sf"/>
</dbReference>
<organism evidence="6 7">
    <name type="scientific">Collybiopsis confluens</name>
    <dbReference type="NCBI Taxonomy" id="2823264"/>
    <lineage>
        <taxon>Eukaryota</taxon>
        <taxon>Fungi</taxon>
        <taxon>Dikarya</taxon>
        <taxon>Basidiomycota</taxon>
        <taxon>Agaricomycotina</taxon>
        <taxon>Agaricomycetes</taxon>
        <taxon>Agaricomycetidae</taxon>
        <taxon>Agaricales</taxon>
        <taxon>Marasmiineae</taxon>
        <taxon>Omphalotaceae</taxon>
        <taxon>Collybiopsis</taxon>
    </lineage>
</organism>
<dbReference type="InterPro" id="IPR003653">
    <property type="entry name" value="Peptidase_C48_C"/>
</dbReference>
<keyword evidence="3" id="KW-0378">Hydrolase</keyword>
<keyword evidence="2" id="KW-0645">Protease</keyword>
<evidence type="ECO:0000256" key="3">
    <source>
        <dbReference type="ARBA" id="ARBA00022801"/>
    </source>
</evidence>
<dbReference type="OrthoDB" id="3052212at2759"/>
<gene>
    <name evidence="6" type="ORF">D9757_009836</name>
</gene>